<feature type="transmembrane region" description="Helical" evidence="12">
    <location>
        <begin position="422"/>
        <end position="442"/>
    </location>
</feature>
<feature type="transmembrane region" description="Helical" evidence="12">
    <location>
        <begin position="120"/>
        <end position="146"/>
    </location>
</feature>
<dbReference type="PANTHER" id="PTHR42985">
    <property type="entry name" value="SODIUM-COUPLED MONOCARBOXYLATE TRANSPORTER"/>
    <property type="match status" value="1"/>
</dbReference>
<dbReference type="Gene3D" id="1.20.1730.10">
    <property type="entry name" value="Sodium/glucose cotransporter"/>
    <property type="match status" value="1"/>
</dbReference>
<evidence type="ECO:0000256" key="1">
    <source>
        <dbReference type="ARBA" id="ARBA00004651"/>
    </source>
</evidence>
<gene>
    <name evidence="13" type="ordered locus">Fleli_2490</name>
</gene>
<feature type="transmembrane region" description="Helical" evidence="12">
    <location>
        <begin position="454"/>
        <end position="473"/>
    </location>
</feature>
<organism evidence="13 14">
    <name type="scientific">Bernardetia litoralis (strain ATCC 23117 / DSM 6794 / NBRC 15988 / NCIMB 1366 / Fx l1 / Sio-4)</name>
    <name type="common">Flexibacter litoralis</name>
    <dbReference type="NCBI Taxonomy" id="880071"/>
    <lineage>
        <taxon>Bacteria</taxon>
        <taxon>Pseudomonadati</taxon>
        <taxon>Bacteroidota</taxon>
        <taxon>Cytophagia</taxon>
        <taxon>Cytophagales</taxon>
        <taxon>Bernardetiaceae</taxon>
        <taxon>Bernardetia</taxon>
    </lineage>
</organism>
<evidence type="ECO:0000256" key="11">
    <source>
        <dbReference type="RuleBase" id="RU362091"/>
    </source>
</evidence>
<feature type="transmembrane region" description="Helical" evidence="12">
    <location>
        <begin position="152"/>
        <end position="170"/>
    </location>
</feature>
<dbReference type="GO" id="GO:0006814">
    <property type="term" value="P:sodium ion transport"/>
    <property type="evidence" value="ECO:0007669"/>
    <property type="project" value="UniProtKB-KW"/>
</dbReference>
<evidence type="ECO:0000256" key="5">
    <source>
        <dbReference type="ARBA" id="ARBA00022692"/>
    </source>
</evidence>
<protein>
    <submittedName>
        <fullName evidence="13">Na+/proline symporter</fullName>
    </submittedName>
</protein>
<comment type="subcellular location">
    <subcellularLocation>
        <location evidence="1">Cell membrane</location>
        <topology evidence="1">Multi-pass membrane protein</topology>
    </subcellularLocation>
</comment>
<keyword evidence="9 12" id="KW-0472">Membrane</keyword>
<dbReference type="Pfam" id="PF00474">
    <property type="entry name" value="SSF"/>
    <property type="match status" value="1"/>
</dbReference>
<dbReference type="eggNOG" id="COG0591">
    <property type="taxonomic scope" value="Bacteria"/>
</dbReference>
<evidence type="ECO:0000256" key="3">
    <source>
        <dbReference type="ARBA" id="ARBA00022448"/>
    </source>
</evidence>
<keyword evidence="7" id="KW-0915">Sodium</keyword>
<dbReference type="PANTHER" id="PTHR42985:SF47">
    <property type="entry name" value="INTEGRAL MEMBRANE TRANSPORT PROTEIN"/>
    <property type="match status" value="1"/>
</dbReference>
<keyword evidence="5 12" id="KW-0812">Transmembrane</keyword>
<evidence type="ECO:0000256" key="7">
    <source>
        <dbReference type="ARBA" id="ARBA00023053"/>
    </source>
</evidence>
<name>I4ALM0_BERLS</name>
<dbReference type="InterPro" id="IPR038377">
    <property type="entry name" value="Na/Glc_symporter_sf"/>
</dbReference>
<evidence type="ECO:0000313" key="14">
    <source>
        <dbReference type="Proteomes" id="UP000006054"/>
    </source>
</evidence>
<dbReference type="Proteomes" id="UP000006054">
    <property type="component" value="Chromosome"/>
</dbReference>
<keyword evidence="3" id="KW-0813">Transport</keyword>
<evidence type="ECO:0000256" key="4">
    <source>
        <dbReference type="ARBA" id="ARBA00022475"/>
    </source>
</evidence>
<proteinExistence type="inferred from homology"/>
<feature type="transmembrane region" description="Helical" evidence="12">
    <location>
        <begin position="272"/>
        <end position="297"/>
    </location>
</feature>
<feature type="transmembrane region" description="Helical" evidence="12">
    <location>
        <begin position="398"/>
        <end position="416"/>
    </location>
</feature>
<dbReference type="PROSITE" id="PS50283">
    <property type="entry name" value="NA_SOLUT_SYMP_3"/>
    <property type="match status" value="1"/>
</dbReference>
<dbReference type="STRING" id="880071.Fleli_2490"/>
<keyword evidence="14" id="KW-1185">Reference proteome</keyword>
<dbReference type="AlphaFoldDB" id="I4ALM0"/>
<feature type="transmembrane region" description="Helical" evidence="12">
    <location>
        <begin position="73"/>
        <end position="96"/>
    </location>
</feature>
<dbReference type="OrthoDB" id="891563at2"/>
<feature type="transmembrane region" description="Helical" evidence="12">
    <location>
        <begin position="319"/>
        <end position="337"/>
    </location>
</feature>
<dbReference type="HOGENOM" id="CLU_018808_11_4_10"/>
<accession>I4ALM0</accession>
<dbReference type="PATRIC" id="fig|880071.3.peg.2480"/>
<comment type="similarity">
    <text evidence="2 11">Belongs to the sodium:solute symporter (SSF) (TC 2.A.21) family.</text>
</comment>
<reference evidence="14" key="1">
    <citation type="submission" date="2012-06" db="EMBL/GenBank/DDBJ databases">
        <title>The complete genome of Flexibacter litoralis DSM 6794.</title>
        <authorList>
            <person name="Lucas S."/>
            <person name="Copeland A."/>
            <person name="Lapidus A."/>
            <person name="Glavina del Rio T."/>
            <person name="Dalin E."/>
            <person name="Tice H."/>
            <person name="Bruce D."/>
            <person name="Goodwin L."/>
            <person name="Pitluck S."/>
            <person name="Peters L."/>
            <person name="Ovchinnikova G."/>
            <person name="Lu M."/>
            <person name="Kyrpides N."/>
            <person name="Mavromatis K."/>
            <person name="Ivanova N."/>
            <person name="Brettin T."/>
            <person name="Detter J.C."/>
            <person name="Han C."/>
            <person name="Larimer F."/>
            <person name="Land M."/>
            <person name="Hauser L."/>
            <person name="Markowitz V."/>
            <person name="Cheng J.-F."/>
            <person name="Hugenholtz P."/>
            <person name="Woyke T."/>
            <person name="Wu D."/>
            <person name="Spring S."/>
            <person name="Lang E."/>
            <person name="Kopitz M."/>
            <person name="Brambilla E."/>
            <person name="Klenk H.-P."/>
            <person name="Eisen J.A."/>
        </authorList>
    </citation>
    <scope>NUCLEOTIDE SEQUENCE [LARGE SCALE GENOMIC DNA]</scope>
    <source>
        <strain evidence="14">ATCC 23117 / DSM 6794 / NBRC 15988 / NCIMB 1366 / Sio-4</strain>
    </source>
</reference>
<feature type="transmembrane region" description="Helical" evidence="12">
    <location>
        <begin position="485"/>
        <end position="504"/>
    </location>
</feature>
<keyword evidence="6 12" id="KW-1133">Transmembrane helix</keyword>
<feature type="transmembrane region" description="Helical" evidence="12">
    <location>
        <begin position="234"/>
        <end position="251"/>
    </location>
</feature>
<evidence type="ECO:0000256" key="9">
    <source>
        <dbReference type="ARBA" id="ARBA00023136"/>
    </source>
</evidence>
<feature type="transmembrane region" description="Helical" evidence="12">
    <location>
        <begin position="182"/>
        <end position="200"/>
    </location>
</feature>
<keyword evidence="4" id="KW-1003">Cell membrane</keyword>
<evidence type="ECO:0000256" key="8">
    <source>
        <dbReference type="ARBA" id="ARBA00023065"/>
    </source>
</evidence>
<evidence type="ECO:0000256" key="6">
    <source>
        <dbReference type="ARBA" id="ARBA00022989"/>
    </source>
</evidence>
<sequence length="506" mass="56185" precursor="true">MSPQTTFFVLLAYFGVLFFISWRTSRGATTETFFTANRNAPWYLVAFGMIGASLSGVTFISVPGQVETNAFSYMQIVFGYLLGYLVIATVLLPLYYKHNLTSIYEYLNTRFGFWSYKTGASFFILSRIVGSAFRLFLAAGVLQIFLFEPLGIPFEIAVLVTIILVLLYTFQGGIKTIVWTDTLQTLFMLLAVGITIVMIGKELGLNSISEIYTSVSDNSMSKIFFWDMNTPKNFYKQFLGGAFIAITMTGLDQDMMQKNLSCKTLKESQKNIFWFSIVLVFVNLLFLAMGALLYMYANTKGIAIPERTDMLYPIIAKNHLPALAGILFLIGIIAAAYSSADSALTALTTSFCVDFLGFNDKDSSNSILADKNTEAKIIDLPKKEVLNEQEKKSTRVKVQVGFAAVLFFVIVALHYINDRSVIDGIFTAAGYTYGPLLGLYAFGMFTKIQIKDNFTPFICVIAPIITFSLVSFINNSPETFGGYKIGYEAILINGGLTFLGLLLAKK</sequence>
<evidence type="ECO:0000256" key="12">
    <source>
        <dbReference type="SAM" id="Phobius"/>
    </source>
</evidence>
<evidence type="ECO:0000256" key="10">
    <source>
        <dbReference type="ARBA" id="ARBA00023201"/>
    </source>
</evidence>
<dbReference type="EMBL" id="CP003345">
    <property type="protein sequence ID" value="AFM04855.1"/>
    <property type="molecule type" value="Genomic_DNA"/>
</dbReference>
<feature type="transmembrane region" description="Helical" evidence="12">
    <location>
        <begin position="6"/>
        <end position="22"/>
    </location>
</feature>
<dbReference type="KEGG" id="fli:Fleli_2490"/>
<dbReference type="GO" id="GO:0015293">
    <property type="term" value="F:symporter activity"/>
    <property type="evidence" value="ECO:0007669"/>
    <property type="project" value="TreeGrafter"/>
</dbReference>
<dbReference type="RefSeq" id="WP_014798292.1">
    <property type="nucleotide sequence ID" value="NC_018018.1"/>
</dbReference>
<dbReference type="GO" id="GO:0005886">
    <property type="term" value="C:plasma membrane"/>
    <property type="evidence" value="ECO:0007669"/>
    <property type="project" value="UniProtKB-SubCell"/>
</dbReference>
<keyword evidence="10" id="KW-0739">Sodium transport</keyword>
<keyword evidence="8" id="KW-0406">Ion transport</keyword>
<dbReference type="CDD" id="cd10326">
    <property type="entry name" value="SLC5sbd_NIS-like"/>
    <property type="match status" value="1"/>
</dbReference>
<feature type="transmembrane region" description="Helical" evidence="12">
    <location>
        <begin position="42"/>
        <end position="61"/>
    </location>
</feature>
<dbReference type="InterPro" id="IPR001734">
    <property type="entry name" value="Na/solute_symporter"/>
</dbReference>
<evidence type="ECO:0000256" key="2">
    <source>
        <dbReference type="ARBA" id="ARBA00006434"/>
    </source>
</evidence>
<evidence type="ECO:0000313" key="13">
    <source>
        <dbReference type="EMBL" id="AFM04855.1"/>
    </source>
</evidence>
<dbReference type="InterPro" id="IPR051163">
    <property type="entry name" value="Sodium:Solute_Symporter_SSF"/>
</dbReference>